<gene>
    <name evidence="1" type="ordered locus">BURPS1710b_A0152</name>
</gene>
<sequence>MPSCRLGCDEARQQRQRLSTQVDRVHVPCMHEPENRRTDQRRIADRQLALDLEQGMRYRHENFDCA</sequence>
<evidence type="ECO:0000313" key="1">
    <source>
        <dbReference type="EMBL" id="ABA53657.1"/>
    </source>
</evidence>
<dbReference type="HOGENOM" id="CLU_2822801_0_0_4"/>
<reference evidence="1 2" key="1">
    <citation type="submission" date="2005-09" db="EMBL/GenBank/DDBJ databases">
        <authorList>
            <person name="Woods D.E."/>
            <person name="Nierman W.C."/>
        </authorList>
    </citation>
    <scope>NUCLEOTIDE SEQUENCE [LARGE SCALE GENOMIC DNA]</scope>
    <source>
        <strain evidence="1 2">1710b</strain>
    </source>
</reference>
<organism evidence="1 2">
    <name type="scientific">Burkholderia pseudomallei (strain 1710b)</name>
    <dbReference type="NCBI Taxonomy" id="320372"/>
    <lineage>
        <taxon>Bacteria</taxon>
        <taxon>Pseudomonadati</taxon>
        <taxon>Pseudomonadota</taxon>
        <taxon>Betaproteobacteria</taxon>
        <taxon>Burkholderiales</taxon>
        <taxon>Burkholderiaceae</taxon>
        <taxon>Burkholderia</taxon>
        <taxon>pseudomallei group</taxon>
    </lineage>
</organism>
<proteinExistence type="predicted"/>
<evidence type="ECO:0000313" key="2">
    <source>
        <dbReference type="Proteomes" id="UP000002700"/>
    </source>
</evidence>
<protein>
    <submittedName>
        <fullName evidence="1">Uncharacterized protein</fullName>
    </submittedName>
</protein>
<dbReference type="EMBL" id="CP000125">
    <property type="protein sequence ID" value="ABA53657.1"/>
    <property type="molecule type" value="Genomic_DNA"/>
</dbReference>
<dbReference type="AlphaFoldDB" id="Q3JM92"/>
<dbReference type="EnsemblBacteria" id="ABA53657">
    <property type="protein sequence ID" value="ABA53657"/>
    <property type="gene ID" value="BURPS1710b_A0152"/>
</dbReference>
<dbReference type="KEGG" id="bpm:BURPS1710b_A0152"/>
<name>Q3JM92_BURP1</name>
<dbReference type="Proteomes" id="UP000002700">
    <property type="component" value="Chromosome II"/>
</dbReference>
<accession>Q3JM92</accession>